<comment type="caution">
    <text evidence="7">The sequence shown here is derived from an EMBL/GenBank/DDBJ whole genome shotgun (WGS) entry which is preliminary data.</text>
</comment>
<dbReference type="EMBL" id="JRPK02000032">
    <property type="protein sequence ID" value="TLD96458.1"/>
    <property type="molecule type" value="Genomic_DNA"/>
</dbReference>
<dbReference type="AlphaFoldDB" id="A0A4U8TB95"/>
<keyword evidence="3" id="KW-0274">FAD</keyword>
<evidence type="ECO:0000256" key="4">
    <source>
        <dbReference type="ARBA" id="ARBA00022857"/>
    </source>
</evidence>
<gene>
    <name evidence="7" type="ORF">LS80_008185</name>
</gene>
<dbReference type="RefSeq" id="WP_104742255.1">
    <property type="nucleotide sequence ID" value="NZ_FZNF01000046.1"/>
</dbReference>
<organism evidence="7 8">
    <name type="scientific">Helicobacter trogontum</name>
    <dbReference type="NCBI Taxonomy" id="50960"/>
    <lineage>
        <taxon>Bacteria</taxon>
        <taxon>Pseudomonadati</taxon>
        <taxon>Campylobacterota</taxon>
        <taxon>Epsilonproteobacteria</taxon>
        <taxon>Campylobacterales</taxon>
        <taxon>Helicobacteraceae</taxon>
        <taxon>Helicobacter</taxon>
    </lineage>
</organism>
<evidence type="ECO:0000313" key="7">
    <source>
        <dbReference type="EMBL" id="TLD96458.1"/>
    </source>
</evidence>
<dbReference type="SUPFAM" id="SSF51905">
    <property type="entry name" value="FAD/NAD(P)-binding domain"/>
    <property type="match status" value="1"/>
</dbReference>
<accession>A0A4U8TB95</accession>
<dbReference type="InterPro" id="IPR052206">
    <property type="entry name" value="Retinol_saturase"/>
</dbReference>
<evidence type="ECO:0000256" key="3">
    <source>
        <dbReference type="ARBA" id="ARBA00022827"/>
    </source>
</evidence>
<reference evidence="7 8" key="1">
    <citation type="journal article" date="2014" name="Genome Announc.">
        <title>Draft genome sequences of eight enterohepatic helicobacter species isolated from both laboratory and wild rodents.</title>
        <authorList>
            <person name="Sheh A."/>
            <person name="Shen Z."/>
            <person name="Fox J.G."/>
        </authorList>
    </citation>
    <scope>NUCLEOTIDE SEQUENCE [LARGE SCALE GENOMIC DNA]</scope>
    <source>
        <strain evidence="7 8">ATCC 49310</strain>
    </source>
</reference>
<proteinExistence type="predicted"/>
<evidence type="ECO:0000313" key="8">
    <source>
        <dbReference type="Proteomes" id="UP000029861"/>
    </source>
</evidence>
<evidence type="ECO:0000256" key="1">
    <source>
        <dbReference type="ARBA" id="ARBA00022630"/>
    </source>
</evidence>
<evidence type="ECO:0008006" key="9">
    <source>
        <dbReference type="Google" id="ProtNLM"/>
    </source>
</evidence>
<dbReference type="InterPro" id="IPR036188">
    <property type="entry name" value="FAD/NAD-bd_sf"/>
</dbReference>
<keyword evidence="1" id="KW-0285">Flavoprotein</keyword>
<keyword evidence="6" id="KW-1133">Transmembrane helix</keyword>
<evidence type="ECO:0000256" key="5">
    <source>
        <dbReference type="ARBA" id="ARBA00023027"/>
    </source>
</evidence>
<keyword evidence="6" id="KW-0812">Transmembrane</keyword>
<protein>
    <recommendedName>
        <fullName evidence="9">Amine oxidase domain-containing protein</fullName>
    </recommendedName>
</protein>
<dbReference type="Gene3D" id="3.50.50.60">
    <property type="entry name" value="FAD/NAD(P)-binding domain"/>
    <property type="match status" value="1"/>
</dbReference>
<keyword evidence="5" id="KW-0520">NAD</keyword>
<dbReference type="PANTHER" id="PTHR46091:SF3">
    <property type="entry name" value="AMINE OXIDASE DOMAIN-CONTAINING PROTEIN"/>
    <property type="match status" value="1"/>
</dbReference>
<evidence type="ECO:0000256" key="2">
    <source>
        <dbReference type="ARBA" id="ARBA00022729"/>
    </source>
</evidence>
<feature type="transmembrane region" description="Helical" evidence="6">
    <location>
        <begin position="57"/>
        <end position="76"/>
    </location>
</feature>
<dbReference type="Proteomes" id="UP000029861">
    <property type="component" value="Unassembled WGS sequence"/>
</dbReference>
<dbReference type="STRING" id="50960.LS81_06060"/>
<dbReference type="PANTHER" id="PTHR46091">
    <property type="entry name" value="BLR7054 PROTEIN"/>
    <property type="match status" value="1"/>
</dbReference>
<evidence type="ECO:0000256" key="6">
    <source>
        <dbReference type="SAM" id="Phobius"/>
    </source>
</evidence>
<keyword evidence="6" id="KW-0472">Membrane</keyword>
<keyword evidence="2" id="KW-0732">Signal</keyword>
<name>A0A4U8TB95_9HELI</name>
<keyword evidence="4" id="KW-0521">NADP</keyword>
<sequence length="235" mass="27521">MEHHRNNPNEILTIPHGNTQEALIKAFPHEAEGIRKYFKKIDFQGYLVRRFPFDMKFLDFFFAPLTTLVFFAYNMLRNESVGKVLDSCIKDPRLKRILNINISYYHHNPFKFIWSYHAIAQSNYYNKGVYIKGGSQKLSDTLNDIITQNDGEVRANADVVEILLENKKAKGVKYIDKKSKEEIEIYADTIIANRDPHIVYTKLLSLLSPNEYKKDSKLTQDFITYFIACIFVYDI</sequence>